<organism evidence="1 2">
    <name type="scientific">Eumeta variegata</name>
    <name type="common">Bagworm moth</name>
    <name type="synonym">Eumeta japonica</name>
    <dbReference type="NCBI Taxonomy" id="151549"/>
    <lineage>
        <taxon>Eukaryota</taxon>
        <taxon>Metazoa</taxon>
        <taxon>Ecdysozoa</taxon>
        <taxon>Arthropoda</taxon>
        <taxon>Hexapoda</taxon>
        <taxon>Insecta</taxon>
        <taxon>Pterygota</taxon>
        <taxon>Neoptera</taxon>
        <taxon>Endopterygota</taxon>
        <taxon>Lepidoptera</taxon>
        <taxon>Glossata</taxon>
        <taxon>Ditrysia</taxon>
        <taxon>Tineoidea</taxon>
        <taxon>Psychidae</taxon>
        <taxon>Oiketicinae</taxon>
        <taxon>Eumeta</taxon>
    </lineage>
</organism>
<name>A0A4C1YWC0_EUMVA</name>
<reference evidence="1 2" key="1">
    <citation type="journal article" date="2019" name="Commun. Biol.">
        <title>The bagworm genome reveals a unique fibroin gene that provides high tensile strength.</title>
        <authorList>
            <person name="Kono N."/>
            <person name="Nakamura H."/>
            <person name="Ohtoshi R."/>
            <person name="Tomita M."/>
            <person name="Numata K."/>
            <person name="Arakawa K."/>
        </authorList>
    </citation>
    <scope>NUCLEOTIDE SEQUENCE [LARGE SCALE GENOMIC DNA]</scope>
</reference>
<comment type="caution">
    <text evidence="1">The sequence shown here is derived from an EMBL/GenBank/DDBJ whole genome shotgun (WGS) entry which is preliminary data.</text>
</comment>
<protein>
    <submittedName>
        <fullName evidence="1">Uncharacterized protein</fullName>
    </submittedName>
</protein>
<accession>A0A4C1YWC0</accession>
<evidence type="ECO:0000313" key="1">
    <source>
        <dbReference type="EMBL" id="GBP79222.1"/>
    </source>
</evidence>
<evidence type="ECO:0000313" key="2">
    <source>
        <dbReference type="Proteomes" id="UP000299102"/>
    </source>
</evidence>
<proteinExistence type="predicted"/>
<gene>
    <name evidence="1" type="ORF">EVAR_67897_1</name>
</gene>
<dbReference type="AlphaFoldDB" id="A0A4C1YWC0"/>
<dbReference type="Proteomes" id="UP000299102">
    <property type="component" value="Unassembled WGS sequence"/>
</dbReference>
<sequence length="104" mass="12162">MELIIVNFGRRDTPSSRYSILERRERLDTLAKFAFLFRFDETPRPRTTRDVPMFYFKMDFIGEVGGSLIGADERYLHIRDKPFRNPSGQTSMCCHGEQLPSLVL</sequence>
<keyword evidence="2" id="KW-1185">Reference proteome</keyword>
<dbReference type="EMBL" id="BGZK01001405">
    <property type="protein sequence ID" value="GBP79222.1"/>
    <property type="molecule type" value="Genomic_DNA"/>
</dbReference>